<feature type="compositionally biased region" description="Low complexity" evidence="1">
    <location>
        <begin position="251"/>
        <end position="265"/>
    </location>
</feature>
<dbReference type="EMBL" id="CP132507">
    <property type="protein sequence ID" value="WNO05610.1"/>
    <property type="molecule type" value="Genomic_DNA"/>
</dbReference>
<reference evidence="2 3" key="1">
    <citation type="submission" date="2023-08" db="EMBL/GenBank/DDBJ databases">
        <title>Rhodoferax potami sp. nov. and Rhodoferax mekongensis sp. nov., isolated from the Mekong River in Thailand.</title>
        <authorList>
            <person name="Kitikhun S."/>
            <person name="Charoenyingcharoen P."/>
            <person name="Siriarchawattana P."/>
            <person name="Likhitrattanapisal S."/>
            <person name="Nilsakha T."/>
            <person name="Chanpet A."/>
            <person name="Rattanawaree P."/>
            <person name="Ingsriswang S."/>
        </authorList>
    </citation>
    <scope>NUCLEOTIDE SEQUENCE [LARGE SCALE GENOMIC DNA]</scope>
    <source>
        <strain evidence="2 3">TBRC 17307</strain>
    </source>
</reference>
<protein>
    <submittedName>
        <fullName evidence="2">DUF1631 family protein</fullName>
    </submittedName>
</protein>
<feature type="region of interest" description="Disordered" evidence="1">
    <location>
        <begin position="212"/>
        <end position="371"/>
    </location>
</feature>
<gene>
    <name evidence="2" type="ORF">RAN89_04020</name>
</gene>
<name>A0ABZ0B133_9BURK</name>
<dbReference type="InterPro" id="IPR012434">
    <property type="entry name" value="DUF1631"/>
</dbReference>
<keyword evidence="3" id="KW-1185">Reference proteome</keyword>
<feature type="compositionally biased region" description="Gly residues" evidence="1">
    <location>
        <begin position="292"/>
        <end position="302"/>
    </location>
</feature>
<feature type="compositionally biased region" description="Polar residues" evidence="1">
    <location>
        <begin position="345"/>
        <end position="367"/>
    </location>
</feature>
<proteinExistence type="predicted"/>
<feature type="compositionally biased region" description="Gly residues" evidence="1">
    <location>
        <begin position="312"/>
        <end position="325"/>
    </location>
</feature>
<dbReference type="Pfam" id="PF07793">
    <property type="entry name" value="DUF1631"/>
    <property type="match status" value="1"/>
</dbReference>
<dbReference type="Proteomes" id="UP001302257">
    <property type="component" value="Chromosome"/>
</dbReference>
<feature type="compositionally biased region" description="Low complexity" evidence="1">
    <location>
        <begin position="326"/>
        <end position="344"/>
    </location>
</feature>
<evidence type="ECO:0000313" key="3">
    <source>
        <dbReference type="Proteomes" id="UP001302257"/>
    </source>
</evidence>
<evidence type="ECO:0000256" key="1">
    <source>
        <dbReference type="SAM" id="MobiDB-lite"/>
    </source>
</evidence>
<accession>A0ABZ0B133</accession>
<dbReference type="RefSeq" id="WP_313868364.1">
    <property type="nucleotide sequence ID" value="NZ_CP132507.1"/>
</dbReference>
<sequence>MATGPTLSPRLQLTRALRERFLAEAGKALLEISGAVQERLTALMDELTNARESQLRRDIWMAYKQSRPVWIDGTTKVWRECLEPPKQKKATGLESAGLELVGTEVVENKILASRMVLAVNEKVLPQLDDLRIRIKYLEGTEDLEGHDLLRPEVLVLLLVEQWAKSGMPGESWPMVTEVVQRLLIERLIVAYKNANDLLISKGVMPTIELKDRVKSPTKSALPRPRAPVTGVDAPPPEHGSSGYGDMGYGDAGYPQGQFAQGQYPQQGGGYGATGFASPTGRAGLRQGYAAPQGGGAASGHGGVEQVNSAPRSGGGFFSGRLGWGGTSSSSATAGGMASGPASGPQGVSTSTPTPFWRQSSGASSTPGQAYGAAEETRMLTATTPLARARSRAQGVIGQIRKLFVAHGGGDFVGTEHYAPSPALAAAMAYQPAGGAGYAAGGTMYEDYSPAGVAKVAGDLREKSAELKKKAETKGEKATIEIVALMFQAILAEERIPPGIRVWFARLQMPVLRVALEDPDFFGTATHPARMLIDRMGSCVMGFDAAGVHGSAMEAEIKRIVQVIEQYPETGKKVYQIVFDEFQKFLSKFLTEKGPAQKVVGVAQQVEQKETLAIQYTIEMRNMLKDMPVRDEIRDFLFKVWAEVLAVAAVRKGPQHADTLVLKKSATDLVWAASAKPNRADRAKVIQDLPNLLLRLRSGMTLLAMAPSEQEAHVKRISDTLADAFMSKTQAIPQAKIDAMAQRLGNLEDFVSEDGMGDLPLDAESIEMMLGIDASAIEVVANGGSKPTAAMMAWAQELQLGTWYTLDHNNQITQVQFAWRSDRKHLNLFASTSGKSFLIQGGRLAAYLQAGLLLPQEEEALTVRATRDALAKLEANPERLLT</sequence>
<evidence type="ECO:0000313" key="2">
    <source>
        <dbReference type="EMBL" id="WNO05610.1"/>
    </source>
</evidence>
<organism evidence="2 3">
    <name type="scientific">Rhodoferax mekongensis</name>
    <dbReference type="NCBI Taxonomy" id="3068341"/>
    <lineage>
        <taxon>Bacteria</taxon>
        <taxon>Pseudomonadati</taxon>
        <taxon>Pseudomonadota</taxon>
        <taxon>Betaproteobacteria</taxon>
        <taxon>Burkholderiales</taxon>
        <taxon>Comamonadaceae</taxon>
        <taxon>Rhodoferax</taxon>
    </lineage>
</organism>
<feature type="compositionally biased region" description="Gly residues" evidence="1">
    <location>
        <begin position="241"/>
        <end position="250"/>
    </location>
</feature>